<keyword evidence="2" id="KW-1185">Reference proteome</keyword>
<sequence length="82" mass="9397">MISCGQYDYIEIACMHHYPVTLFLSTEEVVQGIALDTKRNEMKKECVLVDADGIHVLVLLDTIQKMLINIDNPHFKEVVFSE</sequence>
<dbReference type="InterPro" id="IPR038626">
    <property type="entry name" value="Rof-like_sf"/>
</dbReference>
<name>A0ABT4JSW1_9GAMM</name>
<dbReference type="RefSeq" id="WP_269124300.1">
    <property type="nucleotide sequence ID" value="NZ_JAPUBN010000013.1"/>
</dbReference>
<accession>A0ABT4JSW1</accession>
<dbReference type="Pfam" id="PF07073">
    <property type="entry name" value="ROF"/>
    <property type="match status" value="1"/>
</dbReference>
<dbReference type="EMBL" id="JAPUBN010000013">
    <property type="protein sequence ID" value="MCZ2721482.1"/>
    <property type="molecule type" value="Genomic_DNA"/>
</dbReference>
<gene>
    <name evidence="1" type="ORF">O1D97_07395</name>
</gene>
<dbReference type="InterPro" id="IPR023534">
    <property type="entry name" value="Rof/RNase_P-like"/>
</dbReference>
<dbReference type="Gene3D" id="2.30.30.400">
    <property type="entry name" value="Rof-like"/>
    <property type="match status" value="1"/>
</dbReference>
<dbReference type="Proteomes" id="UP001149719">
    <property type="component" value="Unassembled WGS sequence"/>
</dbReference>
<proteinExistence type="predicted"/>
<dbReference type="SUPFAM" id="SSF101744">
    <property type="entry name" value="Rof/RNase P subunit-like"/>
    <property type="match status" value="1"/>
</dbReference>
<comment type="caution">
    <text evidence="1">The sequence shown here is derived from an EMBL/GenBank/DDBJ whole genome shotgun (WGS) entry which is preliminary data.</text>
</comment>
<protein>
    <submittedName>
        <fullName evidence="1">Rho-binding antiterminator</fullName>
    </submittedName>
</protein>
<reference evidence="1" key="1">
    <citation type="submission" date="2022-12" db="EMBL/GenBank/DDBJ databases">
        <title>Marinomonas 15G1-11 sp. nov, isolated from marine algae.</title>
        <authorList>
            <person name="Butt M."/>
            <person name="Choi D.G."/>
            <person name="Kim J.M."/>
            <person name="Lee J.K."/>
            <person name="Baek J.H."/>
            <person name="Jeon C.O."/>
        </authorList>
    </citation>
    <scope>NUCLEOTIDE SEQUENCE</scope>
    <source>
        <strain evidence="1">15G1-11</strain>
    </source>
</reference>
<evidence type="ECO:0000313" key="2">
    <source>
        <dbReference type="Proteomes" id="UP001149719"/>
    </source>
</evidence>
<evidence type="ECO:0000313" key="1">
    <source>
        <dbReference type="EMBL" id="MCZ2721482.1"/>
    </source>
</evidence>
<dbReference type="InterPro" id="IPR009778">
    <property type="entry name" value="ROF"/>
</dbReference>
<organism evidence="1 2">
    <name type="scientific">Marinomonas phaeophyticola</name>
    <dbReference type="NCBI Taxonomy" id="3004091"/>
    <lineage>
        <taxon>Bacteria</taxon>
        <taxon>Pseudomonadati</taxon>
        <taxon>Pseudomonadota</taxon>
        <taxon>Gammaproteobacteria</taxon>
        <taxon>Oceanospirillales</taxon>
        <taxon>Oceanospirillaceae</taxon>
        <taxon>Marinomonas</taxon>
    </lineage>
</organism>